<evidence type="ECO:0000256" key="1">
    <source>
        <dbReference type="SAM" id="MobiDB-lite"/>
    </source>
</evidence>
<accession>A0A1M5N1C6</accession>
<organism evidence="2 3">
    <name type="scientific">Geodermatophilus nigrescens</name>
    <dbReference type="NCBI Taxonomy" id="1070870"/>
    <lineage>
        <taxon>Bacteria</taxon>
        <taxon>Bacillati</taxon>
        <taxon>Actinomycetota</taxon>
        <taxon>Actinomycetes</taxon>
        <taxon>Geodermatophilales</taxon>
        <taxon>Geodermatophilaceae</taxon>
        <taxon>Geodermatophilus</taxon>
    </lineage>
</organism>
<gene>
    <name evidence="2" type="ORF">SAMN05444351_3376</name>
</gene>
<dbReference type="PANTHER" id="PTHR31891">
    <property type="entry name" value="FORMAMIDASE C869.04-RELATED"/>
    <property type="match status" value="1"/>
</dbReference>
<dbReference type="Proteomes" id="UP000184471">
    <property type="component" value="Unassembled WGS sequence"/>
</dbReference>
<reference evidence="2 3" key="1">
    <citation type="submission" date="2016-11" db="EMBL/GenBank/DDBJ databases">
        <authorList>
            <person name="Jaros S."/>
            <person name="Januszkiewicz K."/>
            <person name="Wedrychowicz H."/>
        </authorList>
    </citation>
    <scope>NUCLEOTIDE SEQUENCE [LARGE SCALE GENOMIC DNA]</scope>
    <source>
        <strain evidence="2 3">DSM 45408</strain>
    </source>
</reference>
<dbReference type="InterPro" id="IPR006311">
    <property type="entry name" value="TAT_signal"/>
</dbReference>
<dbReference type="Pfam" id="PF03069">
    <property type="entry name" value="FmdA_AmdA"/>
    <property type="match status" value="1"/>
</dbReference>
<name>A0A1M5N1C6_9ACTN</name>
<dbReference type="PROSITE" id="PS51318">
    <property type="entry name" value="TAT"/>
    <property type="match status" value="1"/>
</dbReference>
<dbReference type="InterPro" id="IPR004304">
    <property type="entry name" value="FmdA_AmdA"/>
</dbReference>
<dbReference type="GO" id="GO:0016811">
    <property type="term" value="F:hydrolase activity, acting on carbon-nitrogen (but not peptide) bonds, in linear amides"/>
    <property type="evidence" value="ECO:0007669"/>
    <property type="project" value="InterPro"/>
</dbReference>
<evidence type="ECO:0000313" key="2">
    <source>
        <dbReference type="EMBL" id="SHG83364.1"/>
    </source>
</evidence>
<dbReference type="EMBL" id="FQVX01000003">
    <property type="protein sequence ID" value="SHG83364.1"/>
    <property type="molecule type" value="Genomic_DNA"/>
</dbReference>
<protein>
    <submittedName>
        <fullName evidence="2">Acetamidase/formamidase</fullName>
    </submittedName>
</protein>
<proteinExistence type="predicted"/>
<feature type="compositionally biased region" description="Low complexity" evidence="1">
    <location>
        <begin position="45"/>
        <end position="55"/>
    </location>
</feature>
<dbReference type="PANTHER" id="PTHR31891:SF1">
    <property type="entry name" value="FORMAMIDASE C869.04-RELATED"/>
    <property type="match status" value="1"/>
</dbReference>
<dbReference type="RefSeq" id="WP_217651284.1">
    <property type="nucleotide sequence ID" value="NZ_FQVX01000003.1"/>
</dbReference>
<dbReference type="Gene3D" id="2.60.120.580">
    <property type="entry name" value="Acetamidase/Formamidase-like domains"/>
    <property type="match status" value="2"/>
</dbReference>
<dbReference type="Gene3D" id="3.10.28.20">
    <property type="entry name" value="Acetamidase/Formamidase-like domains"/>
    <property type="match status" value="1"/>
</dbReference>
<dbReference type="AlphaFoldDB" id="A0A1M5N1C6"/>
<dbReference type="STRING" id="1070870.SAMN05444351_3376"/>
<sequence>MSDIPQQPTGPDPATAAAVVERALGRRAFVQAALASAALGAGLAAAGPASATPGGRSRLPGEVLQPGRGPVDGDVYLPSRVEEVLWGYLPRTTDAPVLRVASGRTVTVDTVSHEGILEDQGRDPVGWFAARGVPRDQVLDDAVAIAAGYARHPRDFDADGPHVVTGPVYVEGARPGDVLKIEPLTALPRVPYGVVSSRHGKGALARQLATPAGGITEAEVMPPVGTDGRATGDPTRYGNVSVFTPVARGRGGVLRASLPVGTGGNRVSWPVDCFPGLMAVATVADAPAPNDPLVNSIPPTRGGGNIDIRRLTVGSAFYVPVVAEGALFSVGDPHMSMGHGEVALTALEGSLRLTFRLTVCRPGSGDAPSVAFRYPFGESPDAWLPIGLSDPDGYRDGQFVDLDVAARRAVVNALDFLEHDRGMDRSVAYAYLSAAADFEVSQVVDRTVGVHGVIYKDHFA</sequence>
<keyword evidence="3" id="KW-1185">Reference proteome</keyword>
<evidence type="ECO:0000313" key="3">
    <source>
        <dbReference type="Proteomes" id="UP000184471"/>
    </source>
</evidence>
<dbReference type="SUPFAM" id="SSF141130">
    <property type="entry name" value="Acetamidase/Formamidase-like"/>
    <property type="match status" value="1"/>
</dbReference>
<feature type="region of interest" description="Disordered" evidence="1">
    <location>
        <begin position="45"/>
        <end position="71"/>
    </location>
</feature>